<dbReference type="Pfam" id="PF00005">
    <property type="entry name" value="ABC_tran"/>
    <property type="match status" value="1"/>
</dbReference>
<keyword evidence="6 8" id="KW-0472">Membrane</keyword>
<gene>
    <name evidence="11" type="ORF">SAMN05661003_101305</name>
</gene>
<evidence type="ECO:0000256" key="2">
    <source>
        <dbReference type="ARBA" id="ARBA00022692"/>
    </source>
</evidence>
<dbReference type="PANTHER" id="PTHR24221:SF579">
    <property type="entry name" value="ABC TRANSPORTER"/>
    <property type="match status" value="1"/>
</dbReference>
<dbReference type="Proteomes" id="UP000243205">
    <property type="component" value="Unassembled WGS sequence"/>
</dbReference>
<dbReference type="PROSITE" id="PS00211">
    <property type="entry name" value="ABC_TRANSPORTER_1"/>
    <property type="match status" value="1"/>
</dbReference>
<dbReference type="GO" id="GO:0005524">
    <property type="term" value="F:ATP binding"/>
    <property type="evidence" value="ECO:0007669"/>
    <property type="project" value="UniProtKB-KW"/>
</dbReference>
<keyword evidence="4 11" id="KW-0067">ATP-binding</keyword>
<dbReference type="InterPro" id="IPR003439">
    <property type="entry name" value="ABC_transporter-like_ATP-bd"/>
</dbReference>
<dbReference type="SUPFAM" id="SSF90123">
    <property type="entry name" value="ABC transporter transmembrane region"/>
    <property type="match status" value="1"/>
</dbReference>
<dbReference type="InterPro" id="IPR011527">
    <property type="entry name" value="ABC1_TM_dom"/>
</dbReference>
<proteinExistence type="predicted"/>
<accession>A0A1G6XKP6</accession>
<keyword evidence="12" id="KW-1185">Reference proteome</keyword>
<dbReference type="AlphaFoldDB" id="A0A1G6XKP6"/>
<dbReference type="SMART" id="SM00382">
    <property type="entry name" value="AAA"/>
    <property type="match status" value="1"/>
</dbReference>
<dbReference type="Pfam" id="PF00664">
    <property type="entry name" value="ABC_membrane"/>
    <property type="match status" value="1"/>
</dbReference>
<dbReference type="InterPro" id="IPR036640">
    <property type="entry name" value="ABC1_TM_sf"/>
</dbReference>
<dbReference type="InterPro" id="IPR003593">
    <property type="entry name" value="AAA+_ATPase"/>
</dbReference>
<evidence type="ECO:0000256" key="3">
    <source>
        <dbReference type="ARBA" id="ARBA00022741"/>
    </source>
</evidence>
<evidence type="ECO:0000256" key="4">
    <source>
        <dbReference type="ARBA" id="ARBA00022840"/>
    </source>
</evidence>
<dbReference type="PROSITE" id="PS50893">
    <property type="entry name" value="ABC_TRANSPORTER_2"/>
    <property type="match status" value="1"/>
</dbReference>
<feature type="transmembrane region" description="Helical" evidence="8">
    <location>
        <begin position="241"/>
        <end position="261"/>
    </location>
</feature>
<comment type="subcellular location">
    <subcellularLocation>
        <location evidence="1">Cell membrane</location>
        <topology evidence="1">Multi-pass membrane protein</topology>
    </subcellularLocation>
</comment>
<evidence type="ECO:0000313" key="11">
    <source>
        <dbReference type="EMBL" id="SDD78641.1"/>
    </source>
</evidence>
<feature type="transmembrane region" description="Helical" evidence="8">
    <location>
        <begin position="17"/>
        <end position="40"/>
    </location>
</feature>
<dbReference type="PROSITE" id="PS50929">
    <property type="entry name" value="ABC_TM1F"/>
    <property type="match status" value="1"/>
</dbReference>
<dbReference type="OrthoDB" id="5480201at2"/>
<feature type="transmembrane region" description="Helical" evidence="8">
    <location>
        <begin position="128"/>
        <end position="147"/>
    </location>
</feature>
<dbReference type="GO" id="GO:0016887">
    <property type="term" value="F:ATP hydrolysis activity"/>
    <property type="evidence" value="ECO:0007669"/>
    <property type="project" value="InterPro"/>
</dbReference>
<dbReference type="InterPro" id="IPR027417">
    <property type="entry name" value="P-loop_NTPase"/>
</dbReference>
<dbReference type="RefSeq" id="WP_092075534.1">
    <property type="nucleotide sequence ID" value="NZ_FNAQ01000001.1"/>
</dbReference>
<evidence type="ECO:0000256" key="1">
    <source>
        <dbReference type="ARBA" id="ARBA00004651"/>
    </source>
</evidence>
<feature type="region of interest" description="Disordered" evidence="7">
    <location>
        <begin position="589"/>
        <end position="610"/>
    </location>
</feature>
<feature type="domain" description="ABC transmembrane type-1" evidence="10">
    <location>
        <begin position="22"/>
        <end position="301"/>
    </location>
</feature>
<feature type="transmembrane region" description="Helical" evidence="8">
    <location>
        <begin position="52"/>
        <end position="71"/>
    </location>
</feature>
<keyword evidence="2 8" id="KW-0812">Transmembrane</keyword>
<evidence type="ECO:0000256" key="5">
    <source>
        <dbReference type="ARBA" id="ARBA00022989"/>
    </source>
</evidence>
<dbReference type="GO" id="GO:0005886">
    <property type="term" value="C:plasma membrane"/>
    <property type="evidence" value="ECO:0007669"/>
    <property type="project" value="UniProtKB-SubCell"/>
</dbReference>
<feature type="transmembrane region" description="Helical" evidence="8">
    <location>
        <begin position="281"/>
        <end position="299"/>
    </location>
</feature>
<evidence type="ECO:0000256" key="7">
    <source>
        <dbReference type="SAM" id="MobiDB-lite"/>
    </source>
</evidence>
<dbReference type="InterPro" id="IPR039421">
    <property type="entry name" value="Type_1_exporter"/>
</dbReference>
<dbReference type="InterPro" id="IPR017871">
    <property type="entry name" value="ABC_transporter-like_CS"/>
</dbReference>
<dbReference type="Gene3D" id="3.40.50.300">
    <property type="entry name" value="P-loop containing nucleotide triphosphate hydrolases"/>
    <property type="match status" value="1"/>
</dbReference>
<organism evidence="11 12">
    <name type="scientific">Desulfuromonas thiophila</name>
    <dbReference type="NCBI Taxonomy" id="57664"/>
    <lineage>
        <taxon>Bacteria</taxon>
        <taxon>Pseudomonadati</taxon>
        <taxon>Thermodesulfobacteriota</taxon>
        <taxon>Desulfuromonadia</taxon>
        <taxon>Desulfuromonadales</taxon>
        <taxon>Desulfuromonadaceae</taxon>
        <taxon>Desulfuromonas</taxon>
    </lineage>
</organism>
<dbReference type="Gene3D" id="1.20.1560.10">
    <property type="entry name" value="ABC transporter type 1, transmembrane domain"/>
    <property type="match status" value="1"/>
</dbReference>
<reference evidence="12" key="1">
    <citation type="submission" date="2016-10" db="EMBL/GenBank/DDBJ databases">
        <authorList>
            <person name="Varghese N."/>
            <person name="Submissions S."/>
        </authorList>
    </citation>
    <scope>NUCLEOTIDE SEQUENCE [LARGE SCALE GENOMIC DNA]</scope>
    <source>
        <strain evidence="12">DSM 8987</strain>
    </source>
</reference>
<dbReference type="GO" id="GO:0140359">
    <property type="term" value="F:ABC-type transporter activity"/>
    <property type="evidence" value="ECO:0007669"/>
    <property type="project" value="InterPro"/>
</dbReference>
<name>A0A1G6XKP6_9BACT</name>
<keyword evidence="5 8" id="KW-1133">Transmembrane helix</keyword>
<protein>
    <submittedName>
        <fullName evidence="11">ATP-binding cassette, subfamily B</fullName>
    </submittedName>
</protein>
<feature type="transmembrane region" description="Helical" evidence="8">
    <location>
        <begin position="153"/>
        <end position="173"/>
    </location>
</feature>
<evidence type="ECO:0000313" key="12">
    <source>
        <dbReference type="Proteomes" id="UP000243205"/>
    </source>
</evidence>
<evidence type="ECO:0000256" key="8">
    <source>
        <dbReference type="SAM" id="Phobius"/>
    </source>
</evidence>
<dbReference type="EMBL" id="FNAQ01000001">
    <property type="protein sequence ID" value="SDD78641.1"/>
    <property type="molecule type" value="Genomic_DNA"/>
</dbReference>
<dbReference type="PANTHER" id="PTHR24221">
    <property type="entry name" value="ATP-BINDING CASSETTE SUB-FAMILY B"/>
    <property type="match status" value="1"/>
</dbReference>
<evidence type="ECO:0000259" key="9">
    <source>
        <dbReference type="PROSITE" id="PS50893"/>
    </source>
</evidence>
<keyword evidence="3" id="KW-0547">Nucleotide-binding</keyword>
<evidence type="ECO:0000256" key="6">
    <source>
        <dbReference type="ARBA" id="ARBA00023136"/>
    </source>
</evidence>
<evidence type="ECO:0000259" key="10">
    <source>
        <dbReference type="PROSITE" id="PS50929"/>
    </source>
</evidence>
<dbReference type="SUPFAM" id="SSF52540">
    <property type="entry name" value="P-loop containing nucleoside triphosphate hydrolases"/>
    <property type="match status" value="1"/>
</dbReference>
<dbReference type="STRING" id="57664.SAMN05661003_101305"/>
<feature type="domain" description="ABC transporter" evidence="9">
    <location>
        <begin position="348"/>
        <end position="583"/>
    </location>
</feature>
<sequence>MLLTLRCLWPWLQPHRVVLLSGSLWILLSNLLLLSLPLLLRQAIAAIEQHDWNQVRFCAALMVLATLLGALSRVQSRLQILGCGRRVEVDLRRQLFGRLLDAPAPFFDRLGTGDLISRLTNDLTQVRMVAGFGLVSLINALVVYSLTLTAMLWLAPLLSLLALLPFVLLLWAVKRISRQVLHYSARTQEQLGGLSDRVDEAFNGQRSLRSAGFEPLVQRQFDAANAAYLADAEALARSRSLLVPLMSLVTPVGLLLVLFVGGRQVIAGSLQLGDLVAFNAFLVQLAMPTLMLGWILTLFQRAATAFERLDLVLQLPAVAAHPPAPPAPVPPCGAPAAEALGPRSGPTLRLQGLRFAYESQRTAVLGPLDLTIASGQCVALVGPVACGKTSLLRLLTGRYPLPPGMLFIDGRDIGSLDLEDYRRRLSVVLQEGQLFSGSLAQNLTFAAPATPAEQIDELVRQVCLDEDLARLPAGLASRVGEGGLTLSGGQRQRVALGRALLRRGDLWLLDDPFSHLDGATADRLWRQLRPQLAGCTVVLALSRVRLACQADWVICLEQGRVREQGTPATLQHSGGDFARRLRQEQLAEELGTNDASSLSRQGGEVVADGR</sequence>